<gene>
    <name evidence="8" type="ORF">H1B27_07925</name>
</gene>
<keyword evidence="4" id="KW-0547">Nucleotide-binding</keyword>
<dbReference type="PROSITE" id="PS00211">
    <property type="entry name" value="ABC_TRANSPORTER_1"/>
    <property type="match status" value="1"/>
</dbReference>
<proteinExistence type="inferred from homology"/>
<evidence type="ECO:0000259" key="7">
    <source>
        <dbReference type="PROSITE" id="PS50893"/>
    </source>
</evidence>
<dbReference type="PROSITE" id="PS50893">
    <property type="entry name" value="ABC_TRANSPORTER_2"/>
    <property type="match status" value="1"/>
</dbReference>
<accession>A0ABS0NYY2</accession>
<dbReference type="SMART" id="SM00382">
    <property type="entry name" value="AAA"/>
    <property type="match status" value="1"/>
</dbReference>
<protein>
    <submittedName>
        <fullName evidence="8">ABC transporter ATP-binding protein</fullName>
    </submittedName>
</protein>
<feature type="domain" description="ABC transporter" evidence="7">
    <location>
        <begin position="17"/>
        <end position="265"/>
    </location>
</feature>
<keyword evidence="9" id="KW-1185">Reference proteome</keyword>
<evidence type="ECO:0000256" key="3">
    <source>
        <dbReference type="ARBA" id="ARBA00022448"/>
    </source>
</evidence>
<evidence type="ECO:0000256" key="6">
    <source>
        <dbReference type="ARBA" id="ARBA00024722"/>
    </source>
</evidence>
<dbReference type="EMBL" id="JACEGD010000006">
    <property type="protein sequence ID" value="MBH5386215.1"/>
    <property type="molecule type" value="Genomic_DNA"/>
</dbReference>
<reference evidence="8 9" key="1">
    <citation type="submission" date="2020-07" db="EMBL/GenBank/DDBJ databases">
        <title>Bradyrhizobium diversity isolated from nodules of indigenous legumes of Western Australia.</title>
        <authorList>
            <person name="Klepa M.S."/>
        </authorList>
    </citation>
    <scope>NUCLEOTIDE SEQUENCE [LARGE SCALE GENOMIC DNA]</scope>
    <source>
        <strain evidence="8 9">CNPSo 4019</strain>
    </source>
</reference>
<comment type="caution">
    <text evidence="8">The sequence shown here is derived from an EMBL/GenBank/DDBJ whole genome shotgun (WGS) entry which is preliminary data.</text>
</comment>
<evidence type="ECO:0000313" key="8">
    <source>
        <dbReference type="EMBL" id="MBH5386215.1"/>
    </source>
</evidence>
<keyword evidence="5 8" id="KW-0067">ATP-binding</keyword>
<name>A0ABS0NYY2_9BRAD</name>
<dbReference type="InterPro" id="IPR027417">
    <property type="entry name" value="P-loop_NTPase"/>
</dbReference>
<dbReference type="CDD" id="cd03257">
    <property type="entry name" value="ABC_NikE_OppD_transporters"/>
    <property type="match status" value="1"/>
</dbReference>
<comment type="subcellular location">
    <subcellularLocation>
        <location evidence="1">Cell inner membrane</location>
        <topology evidence="1">Peripheral membrane protein</topology>
    </subcellularLocation>
</comment>
<dbReference type="Pfam" id="PF08352">
    <property type="entry name" value="oligo_HPY"/>
    <property type="match status" value="1"/>
</dbReference>
<dbReference type="InterPro" id="IPR050319">
    <property type="entry name" value="ABC_transp_ATP-bind"/>
</dbReference>
<dbReference type="Pfam" id="PF00005">
    <property type="entry name" value="ABC_tran"/>
    <property type="match status" value="1"/>
</dbReference>
<evidence type="ECO:0000256" key="2">
    <source>
        <dbReference type="ARBA" id="ARBA00005417"/>
    </source>
</evidence>
<comment type="function">
    <text evidence="6">Involved in beta-(1--&gt;2)glucan export. Transmembrane domains (TMD) form a pore in the inner membrane and the ATP-binding domain (NBD) is responsible for energy generation.</text>
</comment>
<dbReference type="PANTHER" id="PTHR43776:SF7">
    <property type="entry name" value="D,D-DIPEPTIDE TRANSPORT ATP-BINDING PROTEIN DDPF-RELATED"/>
    <property type="match status" value="1"/>
</dbReference>
<dbReference type="Proteomes" id="UP001194539">
    <property type="component" value="Unassembled WGS sequence"/>
</dbReference>
<organism evidence="8 9">
    <name type="scientific">Bradyrhizobium diversitatis</name>
    <dbReference type="NCBI Taxonomy" id="2755406"/>
    <lineage>
        <taxon>Bacteria</taxon>
        <taxon>Pseudomonadati</taxon>
        <taxon>Pseudomonadota</taxon>
        <taxon>Alphaproteobacteria</taxon>
        <taxon>Hyphomicrobiales</taxon>
        <taxon>Nitrobacteraceae</taxon>
        <taxon>Bradyrhizobium</taxon>
    </lineage>
</organism>
<dbReference type="GO" id="GO:0005524">
    <property type="term" value="F:ATP binding"/>
    <property type="evidence" value="ECO:0007669"/>
    <property type="project" value="UniProtKB-KW"/>
</dbReference>
<dbReference type="SUPFAM" id="SSF52540">
    <property type="entry name" value="P-loop containing nucleoside triphosphate hydrolases"/>
    <property type="match status" value="1"/>
</dbReference>
<keyword evidence="3" id="KW-0813">Transport</keyword>
<comment type="similarity">
    <text evidence="2">Belongs to the ABC transporter superfamily.</text>
</comment>
<dbReference type="InterPro" id="IPR013563">
    <property type="entry name" value="Oligopep_ABC_C"/>
</dbReference>
<dbReference type="Gene3D" id="3.40.50.300">
    <property type="entry name" value="P-loop containing nucleotide triphosphate hydrolases"/>
    <property type="match status" value="1"/>
</dbReference>
<evidence type="ECO:0000256" key="4">
    <source>
        <dbReference type="ARBA" id="ARBA00022741"/>
    </source>
</evidence>
<evidence type="ECO:0000256" key="1">
    <source>
        <dbReference type="ARBA" id="ARBA00004417"/>
    </source>
</evidence>
<dbReference type="NCBIfam" id="TIGR01727">
    <property type="entry name" value="oligo_HPY"/>
    <property type="match status" value="1"/>
</dbReference>
<dbReference type="InterPro" id="IPR017871">
    <property type="entry name" value="ABC_transporter-like_CS"/>
</dbReference>
<dbReference type="InterPro" id="IPR003593">
    <property type="entry name" value="AAA+_ATPase"/>
</dbReference>
<evidence type="ECO:0000256" key="5">
    <source>
        <dbReference type="ARBA" id="ARBA00022840"/>
    </source>
</evidence>
<sequence length="343" mass="37723">MTAFEAAQIHDASDVLLDVNDLVVHFPAGRRSGKPSFVHAVDGVSFRVRRGTTFGIVGESGSGKSTTAQAVMRLVPVTSGQVVFGNRNIAELSGEPLRAVRRHLQIVFQDPFSALNPRRRAGDQIREPLDLLGIGSRSDRDERVRKLLAEVGLPPQAADLFPHQFSGGQRQRLCIARALAPEPDLIVCDEAVSALDVAIQAQILNLLKRLQRERNLTYIFISHDLAVIQQFCDEVAVMYLGKIVEQAPAAEIFRAPHHPYTWSLLAAAAPPGSMRDELKRRYLVKGDPPSPVDPLPGCRFVERCPSAVEVCRQRLPTLDVVAPCHYVGCHRSAELAPPTFDSR</sequence>
<dbReference type="InterPro" id="IPR003439">
    <property type="entry name" value="ABC_transporter-like_ATP-bd"/>
</dbReference>
<dbReference type="RefSeq" id="WP_197965599.1">
    <property type="nucleotide sequence ID" value="NZ_JACEGD010000006.1"/>
</dbReference>
<evidence type="ECO:0000313" key="9">
    <source>
        <dbReference type="Proteomes" id="UP001194539"/>
    </source>
</evidence>
<dbReference type="PANTHER" id="PTHR43776">
    <property type="entry name" value="TRANSPORT ATP-BINDING PROTEIN"/>
    <property type="match status" value="1"/>
</dbReference>